<dbReference type="SUPFAM" id="SSF53335">
    <property type="entry name" value="S-adenosyl-L-methionine-dependent methyltransferases"/>
    <property type="match status" value="1"/>
</dbReference>
<keyword evidence="6" id="KW-1185">Reference proteome</keyword>
<dbReference type="CDD" id="cd02440">
    <property type="entry name" value="AdoMet_MTases"/>
    <property type="match status" value="1"/>
</dbReference>
<reference evidence="5 6" key="1">
    <citation type="submission" date="2019-03" db="EMBL/GenBank/DDBJ databases">
        <title>Cohnella endophytica sp. nov., a novel endophytic bacterium isolated from bark of Sonneratia apetala.</title>
        <authorList>
            <person name="Tuo L."/>
        </authorList>
    </citation>
    <scope>NUCLEOTIDE SEQUENCE [LARGE SCALE GENOMIC DNA]</scope>
    <source>
        <strain evidence="5 6">CCTCC AB 208254</strain>
    </source>
</reference>
<name>A0A4Y8M0E6_9BACL</name>
<accession>A0A4Y8M0E6</accession>
<protein>
    <submittedName>
        <fullName evidence="5">Class I SAM-dependent methyltransferase</fullName>
    </submittedName>
</protein>
<dbReference type="PANTHER" id="PTHR43464">
    <property type="entry name" value="METHYLTRANSFERASE"/>
    <property type="match status" value="1"/>
</dbReference>
<gene>
    <name evidence="5" type="ORF">E2980_10075</name>
</gene>
<feature type="domain" description="Methyltransferase" evidence="4">
    <location>
        <begin position="41"/>
        <end position="140"/>
    </location>
</feature>
<organism evidence="5 6">
    <name type="scientific">Cohnella luojiensis</name>
    <dbReference type="NCBI Taxonomy" id="652876"/>
    <lineage>
        <taxon>Bacteria</taxon>
        <taxon>Bacillati</taxon>
        <taxon>Bacillota</taxon>
        <taxon>Bacilli</taxon>
        <taxon>Bacillales</taxon>
        <taxon>Paenibacillaceae</taxon>
        <taxon>Cohnella</taxon>
    </lineage>
</organism>
<proteinExistence type="predicted"/>
<evidence type="ECO:0000259" key="4">
    <source>
        <dbReference type="Pfam" id="PF13649"/>
    </source>
</evidence>
<keyword evidence="2 5" id="KW-0808">Transferase</keyword>
<dbReference type="InterPro" id="IPR041698">
    <property type="entry name" value="Methyltransf_25"/>
</dbReference>
<dbReference type="OrthoDB" id="9810615at2"/>
<dbReference type="PANTHER" id="PTHR43464:SF19">
    <property type="entry name" value="UBIQUINONE BIOSYNTHESIS O-METHYLTRANSFERASE, MITOCHONDRIAL"/>
    <property type="match status" value="1"/>
</dbReference>
<keyword evidence="3" id="KW-0949">S-adenosyl-L-methionine</keyword>
<evidence type="ECO:0000313" key="5">
    <source>
        <dbReference type="EMBL" id="TFE27237.1"/>
    </source>
</evidence>
<dbReference type="GO" id="GO:0008168">
    <property type="term" value="F:methyltransferase activity"/>
    <property type="evidence" value="ECO:0007669"/>
    <property type="project" value="UniProtKB-KW"/>
</dbReference>
<dbReference type="Gene3D" id="3.40.50.150">
    <property type="entry name" value="Vaccinia Virus protein VP39"/>
    <property type="match status" value="1"/>
</dbReference>
<dbReference type="AlphaFoldDB" id="A0A4Y8M0E6"/>
<sequence>MENVIRYYSSFDEWGRLEREPVEFLVNSHFIRSLLPAHGRILDIGAGPGKYSIALAQRGYEVTLADLTPSLVDQAKLRAREAGVESRFDGFHVADARDLGRFENEQFDACLMLGPMYHLQTEADRSKAINELRRVTKKDGLVFVAFMSRIRHLSTSLMFPEAWKPNDNVQGIVDFLETGVFNHNDEGRFTGAFYFNIEDIDPFMEARGFENMKIIASGSIAGAMKPEQWDYWRRRGDVEFEKVMEIIMKTAESPYILGSSSHLLYIGRRI</sequence>
<dbReference type="Proteomes" id="UP000297900">
    <property type="component" value="Unassembled WGS sequence"/>
</dbReference>
<evidence type="ECO:0000256" key="1">
    <source>
        <dbReference type="ARBA" id="ARBA00022603"/>
    </source>
</evidence>
<comment type="caution">
    <text evidence="5">The sequence shown here is derived from an EMBL/GenBank/DDBJ whole genome shotgun (WGS) entry which is preliminary data.</text>
</comment>
<evidence type="ECO:0000313" key="6">
    <source>
        <dbReference type="Proteomes" id="UP000297900"/>
    </source>
</evidence>
<keyword evidence="1 5" id="KW-0489">Methyltransferase</keyword>
<dbReference type="EMBL" id="SOMN01000010">
    <property type="protein sequence ID" value="TFE27237.1"/>
    <property type="molecule type" value="Genomic_DNA"/>
</dbReference>
<evidence type="ECO:0000256" key="3">
    <source>
        <dbReference type="ARBA" id="ARBA00022691"/>
    </source>
</evidence>
<dbReference type="InterPro" id="IPR029063">
    <property type="entry name" value="SAM-dependent_MTases_sf"/>
</dbReference>
<dbReference type="Pfam" id="PF13649">
    <property type="entry name" value="Methyltransf_25"/>
    <property type="match status" value="1"/>
</dbReference>
<dbReference type="RefSeq" id="WP_135152061.1">
    <property type="nucleotide sequence ID" value="NZ_SOMN01000010.1"/>
</dbReference>
<dbReference type="GO" id="GO:0032259">
    <property type="term" value="P:methylation"/>
    <property type="evidence" value="ECO:0007669"/>
    <property type="project" value="UniProtKB-KW"/>
</dbReference>
<evidence type="ECO:0000256" key="2">
    <source>
        <dbReference type="ARBA" id="ARBA00022679"/>
    </source>
</evidence>